<evidence type="ECO:0000313" key="3">
    <source>
        <dbReference type="Proteomes" id="UP001295684"/>
    </source>
</evidence>
<feature type="compositionally biased region" description="Polar residues" evidence="1">
    <location>
        <begin position="119"/>
        <end position="146"/>
    </location>
</feature>
<evidence type="ECO:0000256" key="1">
    <source>
        <dbReference type="SAM" id="MobiDB-lite"/>
    </source>
</evidence>
<sequence length="324" mass="37420">MEHTEPIQMLCALNTDKDNGDQCGRTKRKELSDCRDVVEVLEEMLGQTSVEVIRDSLINCYRLCAVMRINNNSENDFSSCLRIGATHSVLRNSIKVTGWKRKDRQRRQRIQQEEMATEPSETSETPGSLQFSEGSQTSEASQSVSENIRDELPDDKKLYIVNDFNYIEEIGCITPDECNKIEELFSAVNQLDHTKFSLFCKDQFNDVYNTCGFVTPISKEKKSRFFRFRNPCGSGDKSETKCMKLQKVYMSIQINNYDLSSKKSASRVFINENDEFYKIGCQRVYESVLLLTRMRRSIKFMLSESSEEELNPFFDLDTLAKLTI</sequence>
<dbReference type="AlphaFoldDB" id="A0AAD1U8Y9"/>
<comment type="caution">
    <text evidence="2">The sequence shown here is derived from an EMBL/GenBank/DDBJ whole genome shotgun (WGS) entry which is preliminary data.</text>
</comment>
<name>A0AAD1U8Y9_EUPCR</name>
<proteinExistence type="predicted"/>
<evidence type="ECO:0000313" key="2">
    <source>
        <dbReference type="EMBL" id="CAI2362351.1"/>
    </source>
</evidence>
<reference evidence="2" key="1">
    <citation type="submission" date="2023-07" db="EMBL/GenBank/DDBJ databases">
        <authorList>
            <consortium name="AG Swart"/>
            <person name="Singh M."/>
            <person name="Singh A."/>
            <person name="Seah K."/>
            <person name="Emmerich C."/>
        </authorList>
    </citation>
    <scope>NUCLEOTIDE SEQUENCE</scope>
    <source>
        <strain evidence="2">DP1</strain>
    </source>
</reference>
<organism evidence="2 3">
    <name type="scientific">Euplotes crassus</name>
    <dbReference type="NCBI Taxonomy" id="5936"/>
    <lineage>
        <taxon>Eukaryota</taxon>
        <taxon>Sar</taxon>
        <taxon>Alveolata</taxon>
        <taxon>Ciliophora</taxon>
        <taxon>Intramacronucleata</taxon>
        <taxon>Spirotrichea</taxon>
        <taxon>Hypotrichia</taxon>
        <taxon>Euplotida</taxon>
        <taxon>Euplotidae</taxon>
        <taxon>Moneuplotes</taxon>
    </lineage>
</organism>
<protein>
    <submittedName>
        <fullName evidence="2">Uncharacterized protein</fullName>
    </submittedName>
</protein>
<keyword evidence="3" id="KW-1185">Reference proteome</keyword>
<feature type="region of interest" description="Disordered" evidence="1">
    <location>
        <begin position="101"/>
        <end position="147"/>
    </location>
</feature>
<accession>A0AAD1U8Y9</accession>
<gene>
    <name evidence="2" type="ORF">ECRASSUSDP1_LOCUS3673</name>
</gene>
<dbReference type="Proteomes" id="UP001295684">
    <property type="component" value="Unassembled WGS sequence"/>
</dbReference>
<dbReference type="EMBL" id="CAMPGE010003516">
    <property type="protein sequence ID" value="CAI2362351.1"/>
    <property type="molecule type" value="Genomic_DNA"/>
</dbReference>